<evidence type="ECO:0000259" key="2">
    <source>
        <dbReference type="SMART" id="SM00743"/>
    </source>
</evidence>
<feature type="compositionally biased region" description="Low complexity" evidence="1">
    <location>
        <begin position="228"/>
        <end position="248"/>
    </location>
</feature>
<dbReference type="RefSeq" id="XP_016471484.1">
    <property type="nucleotide sequence ID" value="XM_016615998.1"/>
</dbReference>
<dbReference type="KEGG" id="nta:107793611"/>
<proteinExistence type="predicted"/>
<dbReference type="Pfam" id="PF05641">
    <property type="entry name" value="Agenet"/>
    <property type="match status" value="1"/>
</dbReference>
<feature type="compositionally biased region" description="Polar residues" evidence="1">
    <location>
        <begin position="276"/>
        <end position="290"/>
    </location>
</feature>
<feature type="compositionally biased region" description="Basic and acidic residues" evidence="1">
    <location>
        <begin position="251"/>
        <end position="261"/>
    </location>
</feature>
<gene>
    <name evidence="3" type="primary">LOC107793611</name>
</gene>
<accession>A0A1S4A4G4</accession>
<dbReference type="OrthoDB" id="1894168at2759"/>
<evidence type="ECO:0000313" key="3">
    <source>
        <dbReference type="RefSeq" id="XP_016471484.1"/>
    </source>
</evidence>
<feature type="domain" description="Agenet" evidence="2">
    <location>
        <begin position="120"/>
        <end position="180"/>
    </location>
</feature>
<protein>
    <submittedName>
        <fullName evidence="3">Uncharacterized protein isoform X1</fullName>
    </submittedName>
</protein>
<name>A0A1S4A4G4_TOBAC</name>
<reference evidence="3" key="1">
    <citation type="submission" date="2025-08" db="UniProtKB">
        <authorList>
            <consortium name="RefSeq"/>
        </authorList>
    </citation>
    <scope>IDENTIFICATION</scope>
</reference>
<dbReference type="AlphaFoldDB" id="A0A1S4A4G4"/>
<sequence>MEWKVPEDQDIMANEYQLPFKVGQSAESRSFQSGFRSAWFRCKIKEISHKRGHWNALLEYFDYPDEKLTWMKLYQVPPYNIGKSKEKKQLMLRPQYPPVKLKNEVSGVSSISDAMIVVDGNWKAGDMVDWWANGCYWSGQLIKLLGNSKAEMALTPPPIGEGALYEIHFKDLRPSLDWSPNFGWTVPASQDGDSVRRCAQLIQPVNQALGRFPALEIHSMSEGRKESQATAGSSSNLSSSTNLSANSLPGSDEKKDFKTTELAEQSSIVDLPKEAANTSTNRRSDISSGSHLGDKLAKGASWSDNGSTSCIAIDPAKTADTTENFYLSNCPLKKFRTSDGVRLHSMSSDSTEAAILDLEELANKIKWLKGLLEFGKPVSNASRPSWKFVEHQ</sequence>
<dbReference type="SMART" id="SM00743">
    <property type="entry name" value="Agenet"/>
    <property type="match status" value="1"/>
</dbReference>
<organism evidence="3">
    <name type="scientific">Nicotiana tabacum</name>
    <name type="common">Common tobacco</name>
    <dbReference type="NCBI Taxonomy" id="4097"/>
    <lineage>
        <taxon>Eukaryota</taxon>
        <taxon>Viridiplantae</taxon>
        <taxon>Streptophyta</taxon>
        <taxon>Embryophyta</taxon>
        <taxon>Tracheophyta</taxon>
        <taxon>Spermatophyta</taxon>
        <taxon>Magnoliopsida</taxon>
        <taxon>eudicotyledons</taxon>
        <taxon>Gunneridae</taxon>
        <taxon>Pentapetalae</taxon>
        <taxon>asterids</taxon>
        <taxon>lamiids</taxon>
        <taxon>Solanales</taxon>
        <taxon>Solanaceae</taxon>
        <taxon>Nicotianoideae</taxon>
        <taxon>Nicotianeae</taxon>
        <taxon>Nicotiana</taxon>
    </lineage>
</organism>
<dbReference type="PANTHER" id="PTHR36805:SF7">
    <property type="entry name" value="AGENET DOMAIN-CONTAINING PROTEIN"/>
    <property type="match status" value="1"/>
</dbReference>
<dbReference type="PaxDb" id="4097-A0A1S4A4G4"/>
<evidence type="ECO:0000256" key="1">
    <source>
        <dbReference type="SAM" id="MobiDB-lite"/>
    </source>
</evidence>
<dbReference type="STRING" id="4097.A0A1S4A4G4"/>
<dbReference type="PANTHER" id="PTHR36805">
    <property type="entry name" value="AGENET DOMAIN-CONTAINING PROTEIN"/>
    <property type="match status" value="1"/>
</dbReference>
<dbReference type="InterPro" id="IPR008395">
    <property type="entry name" value="Agenet-like_dom"/>
</dbReference>
<dbReference type="InterPro" id="IPR014002">
    <property type="entry name" value="Agenet_dom_plant"/>
</dbReference>
<feature type="region of interest" description="Disordered" evidence="1">
    <location>
        <begin position="221"/>
        <end position="291"/>
    </location>
</feature>